<keyword evidence="2" id="KW-1185">Reference proteome</keyword>
<reference evidence="1 2" key="1">
    <citation type="journal article" date="2022" name="Nat. Plants">
        <title>Genomes of leafy and leafless Platanthera orchids illuminate the evolution of mycoheterotrophy.</title>
        <authorList>
            <person name="Li M.H."/>
            <person name="Liu K.W."/>
            <person name="Li Z."/>
            <person name="Lu H.C."/>
            <person name="Ye Q.L."/>
            <person name="Zhang D."/>
            <person name="Wang J.Y."/>
            <person name="Li Y.F."/>
            <person name="Zhong Z.M."/>
            <person name="Liu X."/>
            <person name="Yu X."/>
            <person name="Liu D.K."/>
            <person name="Tu X.D."/>
            <person name="Liu B."/>
            <person name="Hao Y."/>
            <person name="Liao X.Y."/>
            <person name="Jiang Y.T."/>
            <person name="Sun W.H."/>
            <person name="Chen J."/>
            <person name="Chen Y.Q."/>
            <person name="Ai Y."/>
            <person name="Zhai J.W."/>
            <person name="Wu S.S."/>
            <person name="Zhou Z."/>
            <person name="Hsiao Y.Y."/>
            <person name="Wu W.L."/>
            <person name="Chen Y.Y."/>
            <person name="Lin Y.F."/>
            <person name="Hsu J.L."/>
            <person name="Li C.Y."/>
            <person name="Wang Z.W."/>
            <person name="Zhao X."/>
            <person name="Zhong W.Y."/>
            <person name="Ma X.K."/>
            <person name="Ma L."/>
            <person name="Huang J."/>
            <person name="Chen G.Z."/>
            <person name="Huang M.Z."/>
            <person name="Huang L."/>
            <person name="Peng D.H."/>
            <person name="Luo Y.B."/>
            <person name="Zou S.Q."/>
            <person name="Chen S.P."/>
            <person name="Lan S."/>
            <person name="Tsai W.C."/>
            <person name="Van de Peer Y."/>
            <person name="Liu Z.J."/>
        </authorList>
    </citation>
    <scope>NUCLEOTIDE SEQUENCE [LARGE SCALE GENOMIC DNA]</scope>
    <source>
        <strain evidence="1">Lor288</strain>
    </source>
</reference>
<organism evidence="1 2">
    <name type="scientific">Platanthera guangdongensis</name>
    <dbReference type="NCBI Taxonomy" id="2320717"/>
    <lineage>
        <taxon>Eukaryota</taxon>
        <taxon>Viridiplantae</taxon>
        <taxon>Streptophyta</taxon>
        <taxon>Embryophyta</taxon>
        <taxon>Tracheophyta</taxon>
        <taxon>Spermatophyta</taxon>
        <taxon>Magnoliopsida</taxon>
        <taxon>Liliopsida</taxon>
        <taxon>Asparagales</taxon>
        <taxon>Orchidaceae</taxon>
        <taxon>Orchidoideae</taxon>
        <taxon>Orchideae</taxon>
        <taxon>Orchidinae</taxon>
        <taxon>Platanthera</taxon>
    </lineage>
</organism>
<dbReference type="EMBL" id="JBBWWR010000008">
    <property type="protein sequence ID" value="KAK8962927.1"/>
    <property type="molecule type" value="Genomic_DNA"/>
</dbReference>
<name>A0ABR2MFF2_9ASPA</name>
<sequence>MMTTIIGGLPDSFLLDRSAKTLNLSSISVLSSSPFDDLRTEIDDNPERILSGKWSDNLSLLIYDDLKGYLEMQITNDRVGLLSLPKFLCRLWFGSSLILEFRVLHVVLLQMKPSALLGDVMSTTIRTATADQTLEEIDHHFKAVCFPCLTRI</sequence>
<accession>A0ABR2MFF2</accession>
<dbReference type="Proteomes" id="UP001412067">
    <property type="component" value="Unassembled WGS sequence"/>
</dbReference>
<evidence type="ECO:0000313" key="1">
    <source>
        <dbReference type="EMBL" id="KAK8962927.1"/>
    </source>
</evidence>
<proteinExistence type="predicted"/>
<evidence type="ECO:0000313" key="2">
    <source>
        <dbReference type="Proteomes" id="UP001412067"/>
    </source>
</evidence>
<gene>
    <name evidence="1" type="ORF">KSP40_PGU000443</name>
</gene>
<comment type="caution">
    <text evidence="1">The sequence shown here is derived from an EMBL/GenBank/DDBJ whole genome shotgun (WGS) entry which is preliminary data.</text>
</comment>
<protein>
    <submittedName>
        <fullName evidence="1">Uncharacterized protein</fullName>
    </submittedName>
</protein>